<dbReference type="GO" id="GO:0005509">
    <property type="term" value="F:calcium ion binding"/>
    <property type="evidence" value="ECO:0007669"/>
    <property type="project" value="InterPro"/>
</dbReference>
<keyword evidence="4" id="KW-0800">Toxin</keyword>
<keyword evidence="9" id="KW-1185">Reference proteome</keyword>
<organism evidence="8 9">
    <name type="scientific">Aphanothece hegewaldii CCALA 016</name>
    <dbReference type="NCBI Taxonomy" id="2107694"/>
    <lineage>
        <taxon>Bacteria</taxon>
        <taxon>Bacillati</taxon>
        <taxon>Cyanobacteriota</taxon>
        <taxon>Cyanophyceae</taxon>
        <taxon>Oscillatoriophycideae</taxon>
        <taxon>Chroococcales</taxon>
        <taxon>Aphanothecaceae</taxon>
        <taxon>Aphanothece</taxon>
    </lineage>
</organism>
<gene>
    <name evidence="8" type="ORF">C7H19_11875</name>
</gene>
<dbReference type="InterPro" id="IPR003995">
    <property type="entry name" value="RTX_toxin_determinant-A"/>
</dbReference>
<evidence type="ECO:0008006" key="10">
    <source>
        <dbReference type="Google" id="ProtNLM"/>
    </source>
</evidence>
<dbReference type="RefSeq" id="WP_106457094.1">
    <property type="nucleotide sequence ID" value="NZ_PXOH01000011.1"/>
</dbReference>
<reference evidence="8 9" key="2">
    <citation type="submission" date="2018-03" db="EMBL/GenBank/DDBJ databases">
        <authorList>
            <person name="Keele B.F."/>
        </authorList>
    </citation>
    <scope>NUCLEOTIDE SEQUENCE [LARGE SCALE GENOMIC DNA]</scope>
    <source>
        <strain evidence="8 9">CCALA 016</strain>
    </source>
</reference>
<keyword evidence="6" id="KW-0843">Virulence</keyword>
<name>A0A2T1LXL7_9CHRO</name>
<proteinExistence type="predicted"/>
<dbReference type="GO" id="GO:0005576">
    <property type="term" value="C:extracellular region"/>
    <property type="evidence" value="ECO:0007669"/>
    <property type="project" value="UniProtKB-SubCell"/>
</dbReference>
<evidence type="ECO:0000256" key="3">
    <source>
        <dbReference type="ARBA" id="ARBA00022525"/>
    </source>
</evidence>
<evidence type="ECO:0000256" key="6">
    <source>
        <dbReference type="ARBA" id="ARBA00023026"/>
    </source>
</evidence>
<evidence type="ECO:0000313" key="8">
    <source>
        <dbReference type="EMBL" id="PSF37130.1"/>
    </source>
</evidence>
<dbReference type="OrthoDB" id="425413at2"/>
<dbReference type="GO" id="GO:0090729">
    <property type="term" value="F:toxin activity"/>
    <property type="evidence" value="ECO:0007669"/>
    <property type="project" value="UniProtKB-KW"/>
</dbReference>
<dbReference type="InterPro" id="IPR018511">
    <property type="entry name" value="Hemolysin-typ_Ca-bd_CS"/>
</dbReference>
<dbReference type="AlphaFoldDB" id="A0A2T1LXL7"/>
<dbReference type="Gene3D" id="2.150.10.10">
    <property type="entry name" value="Serralysin-like metalloprotease, C-terminal"/>
    <property type="match status" value="4"/>
</dbReference>
<evidence type="ECO:0000256" key="4">
    <source>
        <dbReference type="ARBA" id="ARBA00022656"/>
    </source>
</evidence>
<dbReference type="Pfam" id="PF00353">
    <property type="entry name" value="HemolysinCabind"/>
    <property type="match status" value="4"/>
</dbReference>
<dbReference type="InterPro" id="IPR050557">
    <property type="entry name" value="RTX_toxin/Mannuronan_C5-epim"/>
</dbReference>
<dbReference type="SUPFAM" id="SSF51120">
    <property type="entry name" value="beta-Roll"/>
    <property type="match status" value="3"/>
</dbReference>
<comment type="caution">
    <text evidence="8">The sequence shown here is derived from an EMBL/GenBank/DDBJ whole genome shotgun (WGS) entry which is preliminary data.</text>
</comment>
<accession>A0A2T1LXL7</accession>
<evidence type="ECO:0000256" key="2">
    <source>
        <dbReference type="ARBA" id="ARBA00004613"/>
    </source>
</evidence>
<evidence type="ECO:0000256" key="1">
    <source>
        <dbReference type="ARBA" id="ARBA00004370"/>
    </source>
</evidence>
<evidence type="ECO:0000256" key="7">
    <source>
        <dbReference type="ARBA" id="ARBA00023136"/>
    </source>
</evidence>
<dbReference type="PRINTS" id="PR01488">
    <property type="entry name" value="RTXTOXINA"/>
</dbReference>
<dbReference type="EMBL" id="PXOH01000011">
    <property type="protein sequence ID" value="PSF37130.1"/>
    <property type="molecule type" value="Genomic_DNA"/>
</dbReference>
<evidence type="ECO:0000256" key="5">
    <source>
        <dbReference type="ARBA" id="ARBA00022737"/>
    </source>
</evidence>
<sequence>MRIIGTDSNDYLVGTKRNDVLKGLAGNDLLEGAAGDDLLRGGAGDDYIYAGTANDTVIGGAGYDTLQRKWIGKTTGVSFSYTDPNNGNIQGIERVVLYTGSGDDTIVSTAALGYSIYDANTIYTNDGNDSITTGEGDDYISAGAGDDYISAGAGDDYIDAGTGNDTVIGGAGFDQLYKDSSDQTTAVNFSYTDPEVGKIQGIESVTLRTGSGDDTIVSTAASGYPYYNANTIYSNDGNDSITTGEGDDYISAGEGDDYISSGEGDDYISSGEGDDTVIGGAGNDQLYKDSSDQTTAVNFSYTDPEVGKIQGIESVTLLTGSGDDTIVSTAALGYSYYDANIIYTYDGNDSITTGEGNDYISSGEGKDYISAGAGNDYIYAGTGNDKIIGGGGKDYISADSGDDTLYGGNGVDTLYGGDGLDYFVFKSSTEGIDFIDDFTVIDDTIVVFQAGFGNDLIADAAITAEQFIIGTAATTATQRFIYNSSSGALLFDADGTGGIAAVQLATLSTGLSLSNADIFVTT</sequence>
<dbReference type="Proteomes" id="UP000239001">
    <property type="component" value="Unassembled WGS sequence"/>
</dbReference>
<protein>
    <recommendedName>
        <fullName evidence="10">Calcium-binding protein</fullName>
    </recommendedName>
</protein>
<dbReference type="InterPro" id="IPR001343">
    <property type="entry name" value="Hemolysn_Ca-bd"/>
</dbReference>
<dbReference type="PROSITE" id="PS00330">
    <property type="entry name" value="HEMOLYSIN_CALCIUM"/>
    <property type="match status" value="3"/>
</dbReference>
<dbReference type="PANTHER" id="PTHR38340">
    <property type="entry name" value="S-LAYER PROTEIN"/>
    <property type="match status" value="1"/>
</dbReference>
<dbReference type="PRINTS" id="PR00313">
    <property type="entry name" value="CABNDNGRPT"/>
</dbReference>
<evidence type="ECO:0000313" key="9">
    <source>
        <dbReference type="Proteomes" id="UP000239001"/>
    </source>
</evidence>
<keyword evidence="5" id="KW-0677">Repeat</keyword>
<keyword evidence="7" id="KW-0472">Membrane</keyword>
<keyword evidence="3" id="KW-0964">Secreted</keyword>
<dbReference type="GO" id="GO:0016020">
    <property type="term" value="C:membrane"/>
    <property type="evidence" value="ECO:0007669"/>
    <property type="project" value="UniProtKB-SubCell"/>
</dbReference>
<comment type="subcellular location">
    <subcellularLocation>
        <location evidence="1">Membrane</location>
    </subcellularLocation>
    <subcellularLocation>
        <location evidence="2">Secreted</location>
    </subcellularLocation>
</comment>
<reference evidence="8 9" key="1">
    <citation type="submission" date="2018-03" db="EMBL/GenBank/DDBJ databases">
        <title>The ancient ancestry and fast evolution of plastids.</title>
        <authorList>
            <person name="Moore K.R."/>
            <person name="Magnabosco C."/>
            <person name="Momper L."/>
            <person name="Gold D.A."/>
            <person name="Bosak T."/>
            <person name="Fournier G.P."/>
        </authorList>
    </citation>
    <scope>NUCLEOTIDE SEQUENCE [LARGE SCALE GENOMIC DNA]</scope>
    <source>
        <strain evidence="8 9">CCALA 016</strain>
    </source>
</reference>
<dbReference type="PANTHER" id="PTHR38340:SF1">
    <property type="entry name" value="S-LAYER PROTEIN"/>
    <property type="match status" value="1"/>
</dbReference>
<dbReference type="InterPro" id="IPR011049">
    <property type="entry name" value="Serralysin-like_metalloprot_C"/>
</dbReference>